<feature type="region of interest" description="Disordered" evidence="1">
    <location>
        <begin position="46"/>
        <end position="85"/>
    </location>
</feature>
<comment type="caution">
    <text evidence="2">The sequence shown here is derived from an EMBL/GenBank/DDBJ whole genome shotgun (WGS) entry which is preliminary data.</text>
</comment>
<accession>A0AAV1JZ64</accession>
<evidence type="ECO:0000313" key="2">
    <source>
        <dbReference type="EMBL" id="CAK1554579.1"/>
    </source>
</evidence>
<name>A0AAV1JZ64_9NEOP</name>
<sequence length="156" mass="17981">MYSEEDIVSLSAYFGECVVIDGDELEDLSEKANNWSQRELHEVIETRRGAGLPPESTIPQETPEPTILEETPEPSIPQETPEPPKEYSDIDSFTRFYVGLCVSAKCPVVVENLFKLIQLIYPEEWHLLYHTPEEFMFLGLFPWVHDIPVIIEDQEI</sequence>
<feature type="compositionally biased region" description="Low complexity" evidence="1">
    <location>
        <begin position="53"/>
        <end position="69"/>
    </location>
</feature>
<proteinExistence type="predicted"/>
<gene>
    <name evidence="2" type="ORF">LNINA_LOCUS13485</name>
</gene>
<evidence type="ECO:0000256" key="1">
    <source>
        <dbReference type="SAM" id="MobiDB-lite"/>
    </source>
</evidence>
<dbReference type="AlphaFoldDB" id="A0AAV1JZ64"/>
<dbReference type="Proteomes" id="UP001497472">
    <property type="component" value="Unassembled WGS sequence"/>
</dbReference>
<organism evidence="2 3">
    <name type="scientific">Leptosia nina</name>
    <dbReference type="NCBI Taxonomy" id="320188"/>
    <lineage>
        <taxon>Eukaryota</taxon>
        <taxon>Metazoa</taxon>
        <taxon>Ecdysozoa</taxon>
        <taxon>Arthropoda</taxon>
        <taxon>Hexapoda</taxon>
        <taxon>Insecta</taxon>
        <taxon>Pterygota</taxon>
        <taxon>Neoptera</taxon>
        <taxon>Endopterygota</taxon>
        <taxon>Lepidoptera</taxon>
        <taxon>Glossata</taxon>
        <taxon>Ditrysia</taxon>
        <taxon>Papilionoidea</taxon>
        <taxon>Pieridae</taxon>
        <taxon>Pierinae</taxon>
        <taxon>Leptosia</taxon>
    </lineage>
</organism>
<dbReference type="EMBL" id="CAVLEF010000279">
    <property type="protein sequence ID" value="CAK1554579.1"/>
    <property type="molecule type" value="Genomic_DNA"/>
</dbReference>
<reference evidence="2 3" key="1">
    <citation type="submission" date="2023-11" db="EMBL/GenBank/DDBJ databases">
        <authorList>
            <person name="Okamura Y."/>
        </authorList>
    </citation>
    <scope>NUCLEOTIDE SEQUENCE [LARGE SCALE GENOMIC DNA]</scope>
</reference>
<evidence type="ECO:0000313" key="3">
    <source>
        <dbReference type="Proteomes" id="UP001497472"/>
    </source>
</evidence>
<protein>
    <submittedName>
        <fullName evidence="2">Uncharacterized protein</fullName>
    </submittedName>
</protein>
<keyword evidence="3" id="KW-1185">Reference proteome</keyword>